<comment type="caution">
    <text evidence="3">The sequence shown here is derived from an EMBL/GenBank/DDBJ whole genome shotgun (WGS) entry which is preliminary data.</text>
</comment>
<keyword evidence="1" id="KW-0812">Transmembrane</keyword>
<gene>
    <name evidence="3" type="ORF">HNP60_001547</name>
</gene>
<evidence type="ECO:0000256" key="1">
    <source>
        <dbReference type="SAM" id="Phobius"/>
    </source>
</evidence>
<evidence type="ECO:0000313" key="3">
    <source>
        <dbReference type="EMBL" id="MBB5985573.1"/>
    </source>
</evidence>
<dbReference type="PANTHER" id="PTHR40547:SF1">
    <property type="entry name" value="SLL0298 PROTEIN"/>
    <property type="match status" value="1"/>
</dbReference>
<dbReference type="Proteomes" id="UP001138540">
    <property type="component" value="Unassembled WGS sequence"/>
</dbReference>
<dbReference type="InterPro" id="IPR018639">
    <property type="entry name" value="DUF2062"/>
</dbReference>
<keyword evidence="1" id="KW-1133">Transmembrane helix</keyword>
<dbReference type="Pfam" id="PF09835">
    <property type="entry name" value="DUF2062"/>
    <property type="match status" value="1"/>
</dbReference>
<evidence type="ECO:0000259" key="2">
    <source>
        <dbReference type="Pfam" id="PF09835"/>
    </source>
</evidence>
<keyword evidence="1" id="KW-0472">Membrane</keyword>
<name>A0ABR6NE67_9SPHN</name>
<feature type="transmembrane region" description="Helical" evidence="1">
    <location>
        <begin position="50"/>
        <end position="75"/>
    </location>
</feature>
<dbReference type="PANTHER" id="PTHR40547">
    <property type="entry name" value="SLL0298 PROTEIN"/>
    <property type="match status" value="1"/>
</dbReference>
<reference evidence="3 4" key="1">
    <citation type="submission" date="2020-08" db="EMBL/GenBank/DDBJ databases">
        <title>Exploring microbial biodiversity for novel pathways involved in the catabolism of aromatic compounds derived from lignin.</title>
        <authorList>
            <person name="Elkins J."/>
        </authorList>
    </citation>
    <scope>NUCLEOTIDE SEQUENCE [LARGE SCALE GENOMIC DNA]</scope>
    <source>
        <strain evidence="3 4">B1D3A</strain>
    </source>
</reference>
<proteinExistence type="predicted"/>
<keyword evidence="4" id="KW-1185">Reference proteome</keyword>
<sequence length="203" mass="22419">MPRKRLVRAFRESMPSRESLEQNRFVKPVAHRVLAPELWRFTRRSVPRGVALGLLVGIFLLIPGLQIAGAALLALPVRANVPLAAAMTFLSNPATTPFILAASYYVGSTMLGRSGDFSQVMALINNHAGVGDWMRWLFSETAPALLFGLAVVSVVCAAVGYLLSSLLWRSRLARKWRQRAHARLREPEMEGDAIELGLREQAS</sequence>
<feature type="transmembrane region" description="Helical" evidence="1">
    <location>
        <begin position="144"/>
        <end position="168"/>
    </location>
</feature>
<protein>
    <recommendedName>
        <fullName evidence="2">DUF2062 domain-containing protein</fullName>
    </recommendedName>
</protein>
<organism evidence="3 4">
    <name type="scientific">Sphingobium lignivorans</name>
    <dbReference type="NCBI Taxonomy" id="2735886"/>
    <lineage>
        <taxon>Bacteria</taxon>
        <taxon>Pseudomonadati</taxon>
        <taxon>Pseudomonadota</taxon>
        <taxon>Alphaproteobacteria</taxon>
        <taxon>Sphingomonadales</taxon>
        <taxon>Sphingomonadaceae</taxon>
        <taxon>Sphingobium</taxon>
    </lineage>
</organism>
<dbReference type="RefSeq" id="WP_184152127.1">
    <property type="nucleotide sequence ID" value="NZ_JACHKA010000001.1"/>
</dbReference>
<dbReference type="EMBL" id="JACHKA010000001">
    <property type="protein sequence ID" value="MBB5985573.1"/>
    <property type="molecule type" value="Genomic_DNA"/>
</dbReference>
<feature type="domain" description="DUF2062" evidence="2">
    <location>
        <begin position="27"/>
        <end position="177"/>
    </location>
</feature>
<accession>A0ABR6NE67</accession>
<evidence type="ECO:0000313" key="4">
    <source>
        <dbReference type="Proteomes" id="UP001138540"/>
    </source>
</evidence>